<feature type="region of interest" description="Disordered" evidence="1">
    <location>
        <begin position="1"/>
        <end position="20"/>
    </location>
</feature>
<comment type="caution">
    <text evidence="4">The sequence shown here is derived from an EMBL/GenBank/DDBJ whole genome shotgun (WGS) entry which is preliminary data.</text>
</comment>
<reference evidence="5" key="1">
    <citation type="journal article" date="2019" name="Int. J. Syst. Evol. Microbiol.">
        <title>The Global Catalogue of Microorganisms (GCM) 10K type strain sequencing project: providing services to taxonomists for standard genome sequencing and annotation.</title>
        <authorList>
            <consortium name="The Broad Institute Genomics Platform"/>
            <consortium name="The Broad Institute Genome Sequencing Center for Infectious Disease"/>
            <person name="Wu L."/>
            <person name="Ma J."/>
        </authorList>
    </citation>
    <scope>NUCLEOTIDE SEQUENCE [LARGE SCALE GENOMIC DNA]</scope>
    <source>
        <strain evidence="5">JCM 4816</strain>
    </source>
</reference>
<dbReference type="SMART" id="SM00858">
    <property type="entry name" value="SAF"/>
    <property type="match status" value="1"/>
</dbReference>
<dbReference type="Pfam" id="PF08666">
    <property type="entry name" value="SAF"/>
    <property type="match status" value="1"/>
</dbReference>
<feature type="transmembrane region" description="Helical" evidence="2">
    <location>
        <begin position="30"/>
        <end position="51"/>
    </location>
</feature>
<sequence length="230" mass="22645">MEKPASPTLTAARAVTGAARVPQRRRRRPAVLALAVALVASGGLGGAALYLTTGQRVAVLALARDVPAGQQVEPADLVQVRISLDPSLKALSADSKVVGMRATTDLKQGTLLTASELSNEPLVGNGEQVVGVAAKRSQLPARPLTAGTWVVLVYTPSAGNGGSSGGGSGGGSAGAPALTSITARVVDLGDAATDGSRVVDLAVPAAKGQAVADLAAGGDFALLLAARSSG</sequence>
<evidence type="ECO:0000259" key="3">
    <source>
        <dbReference type="SMART" id="SM00858"/>
    </source>
</evidence>
<protein>
    <submittedName>
        <fullName evidence="4">SAF domain-containing protein</fullName>
    </submittedName>
</protein>
<dbReference type="Proteomes" id="UP001596174">
    <property type="component" value="Unassembled WGS sequence"/>
</dbReference>
<keyword evidence="2" id="KW-0472">Membrane</keyword>
<organism evidence="4 5">
    <name type="scientific">Streptacidiphilus monticola</name>
    <dbReference type="NCBI Taxonomy" id="2161674"/>
    <lineage>
        <taxon>Bacteria</taxon>
        <taxon>Bacillati</taxon>
        <taxon>Actinomycetota</taxon>
        <taxon>Actinomycetes</taxon>
        <taxon>Kitasatosporales</taxon>
        <taxon>Streptomycetaceae</taxon>
        <taxon>Streptacidiphilus</taxon>
    </lineage>
</organism>
<accession>A0ABW1G794</accession>
<gene>
    <name evidence="4" type="ORF">ACFP3V_23350</name>
</gene>
<evidence type="ECO:0000256" key="1">
    <source>
        <dbReference type="SAM" id="MobiDB-lite"/>
    </source>
</evidence>
<name>A0ABW1G794_9ACTN</name>
<proteinExistence type="predicted"/>
<evidence type="ECO:0000313" key="4">
    <source>
        <dbReference type="EMBL" id="MFC5910143.1"/>
    </source>
</evidence>
<evidence type="ECO:0000313" key="5">
    <source>
        <dbReference type="Proteomes" id="UP001596174"/>
    </source>
</evidence>
<dbReference type="CDD" id="cd11614">
    <property type="entry name" value="SAF_CpaB_FlgA_like"/>
    <property type="match status" value="1"/>
</dbReference>
<dbReference type="InterPro" id="IPR013974">
    <property type="entry name" value="SAF"/>
</dbReference>
<keyword evidence="5" id="KW-1185">Reference proteome</keyword>
<dbReference type="EMBL" id="JBHSQJ010000102">
    <property type="protein sequence ID" value="MFC5910143.1"/>
    <property type="molecule type" value="Genomic_DNA"/>
</dbReference>
<keyword evidence="2" id="KW-1133">Transmembrane helix</keyword>
<keyword evidence="2" id="KW-0812">Transmembrane</keyword>
<evidence type="ECO:0000256" key="2">
    <source>
        <dbReference type="SAM" id="Phobius"/>
    </source>
</evidence>
<feature type="domain" description="SAF" evidence="3">
    <location>
        <begin position="57"/>
        <end position="118"/>
    </location>
</feature>
<dbReference type="RefSeq" id="WP_380586785.1">
    <property type="nucleotide sequence ID" value="NZ_JBHSQJ010000102.1"/>
</dbReference>
<feature type="compositionally biased region" description="Low complexity" evidence="1">
    <location>
        <begin position="10"/>
        <end position="20"/>
    </location>
</feature>